<feature type="compositionally biased region" description="Polar residues" evidence="1">
    <location>
        <begin position="416"/>
        <end position="425"/>
    </location>
</feature>
<keyword evidence="3" id="KW-1185">Reference proteome</keyword>
<feature type="compositionally biased region" description="Low complexity" evidence="1">
    <location>
        <begin position="22"/>
        <end position="34"/>
    </location>
</feature>
<gene>
    <name evidence="2" type="ORF">HXX76_012565</name>
</gene>
<comment type="caution">
    <text evidence="2">The sequence shown here is derived from an EMBL/GenBank/DDBJ whole genome shotgun (WGS) entry which is preliminary data.</text>
</comment>
<dbReference type="OrthoDB" id="551882at2759"/>
<reference evidence="2" key="1">
    <citation type="journal article" date="2020" name="bioRxiv">
        <title>Comparative genomics of Chlamydomonas.</title>
        <authorList>
            <person name="Craig R.J."/>
            <person name="Hasan A.R."/>
            <person name="Ness R.W."/>
            <person name="Keightley P.D."/>
        </authorList>
    </citation>
    <scope>NUCLEOTIDE SEQUENCE</scope>
    <source>
        <strain evidence="2">SAG 7.73</strain>
    </source>
</reference>
<dbReference type="Proteomes" id="UP000650467">
    <property type="component" value="Unassembled WGS sequence"/>
</dbReference>
<protein>
    <submittedName>
        <fullName evidence="2">Uncharacterized protein</fullName>
    </submittedName>
</protein>
<accession>A0A835VVI1</accession>
<evidence type="ECO:0000256" key="1">
    <source>
        <dbReference type="SAM" id="MobiDB-lite"/>
    </source>
</evidence>
<evidence type="ECO:0000313" key="2">
    <source>
        <dbReference type="EMBL" id="KAG2427049.1"/>
    </source>
</evidence>
<feature type="compositionally biased region" description="Low complexity" evidence="1">
    <location>
        <begin position="427"/>
        <end position="439"/>
    </location>
</feature>
<evidence type="ECO:0000313" key="3">
    <source>
        <dbReference type="Proteomes" id="UP000650467"/>
    </source>
</evidence>
<sequence>MGQQRQQRQPLHAVHMPRPGLQPAAAAGSQPGAWSRRRRRSLLWDPGPDSGYAYCVTAPRGECWPCVAFTGADPCWTDDDYGANSDVCMLLSDTPRGSTWYPAAHGHTLCPGLQVWQQALVVPLGGEQAQVGHLQAWEDTSGHMVITLRLDCPWYMRLGPEGDGSAVEVTVRDIGLDGAEGAVWRLAASATAPDAGSFPARTCSSFRFPVRQAALGNDSSATAAAAVVVPGAPCDPYNRQLVLTARLTQLTATPDGTCEPLLPGSAGQVAAGEGQVADVGLRAALSSSSPASCATQSSSLAGPALTFPTIAVAAAFTFATTACAATATLATASESCASTAAEPISSIPVPPAAPKPLPAQPSSPTPAQPGTSLPGAAVTRSAQPRAAITFSASTAAVSASTAAQPRASKPSAAAVTLSQPSTSKSLAPATPTKAATSKPPSTPAVPLSTFATTKSVASSASVALPAQPFPTESAAAAAVTGPTQPFSPKPSPSLAAAKSASSQSASSLAASQPGTTQPGAP</sequence>
<name>A0A835VVI1_CHLIN</name>
<proteinExistence type="predicted"/>
<dbReference type="AlphaFoldDB" id="A0A835VVI1"/>
<feature type="compositionally biased region" description="Pro residues" evidence="1">
    <location>
        <begin position="348"/>
        <end position="367"/>
    </location>
</feature>
<feature type="region of interest" description="Disordered" evidence="1">
    <location>
        <begin position="472"/>
        <end position="521"/>
    </location>
</feature>
<dbReference type="EMBL" id="JAEHOC010000043">
    <property type="protein sequence ID" value="KAG2427049.1"/>
    <property type="molecule type" value="Genomic_DNA"/>
</dbReference>
<feature type="region of interest" description="Disordered" evidence="1">
    <location>
        <begin position="1"/>
        <end position="36"/>
    </location>
</feature>
<organism evidence="2 3">
    <name type="scientific">Chlamydomonas incerta</name>
    <dbReference type="NCBI Taxonomy" id="51695"/>
    <lineage>
        <taxon>Eukaryota</taxon>
        <taxon>Viridiplantae</taxon>
        <taxon>Chlorophyta</taxon>
        <taxon>core chlorophytes</taxon>
        <taxon>Chlorophyceae</taxon>
        <taxon>CS clade</taxon>
        <taxon>Chlamydomonadales</taxon>
        <taxon>Chlamydomonadaceae</taxon>
        <taxon>Chlamydomonas</taxon>
    </lineage>
</organism>
<feature type="compositionally biased region" description="Low complexity" evidence="1">
    <location>
        <begin position="492"/>
        <end position="513"/>
    </location>
</feature>
<feature type="region of interest" description="Disordered" evidence="1">
    <location>
        <begin position="400"/>
        <end position="447"/>
    </location>
</feature>
<feature type="region of interest" description="Disordered" evidence="1">
    <location>
        <begin position="347"/>
        <end position="380"/>
    </location>
</feature>